<organism evidence="3 4">
    <name type="scientific">Sugiyamaella lignohabitans</name>
    <dbReference type="NCBI Taxonomy" id="796027"/>
    <lineage>
        <taxon>Eukaryota</taxon>
        <taxon>Fungi</taxon>
        <taxon>Dikarya</taxon>
        <taxon>Ascomycota</taxon>
        <taxon>Saccharomycotina</taxon>
        <taxon>Dipodascomycetes</taxon>
        <taxon>Dipodascales</taxon>
        <taxon>Trichomonascaceae</taxon>
        <taxon>Sugiyamaella</taxon>
    </lineage>
</organism>
<dbReference type="GO" id="GO:0000175">
    <property type="term" value="F:3'-5'-RNA exonuclease activity"/>
    <property type="evidence" value="ECO:0007669"/>
    <property type="project" value="TreeGrafter"/>
</dbReference>
<dbReference type="PANTHER" id="PTHR12121:SF36">
    <property type="entry name" value="ENDONUCLEASE_EXONUCLEASE_PHOSPHATASE DOMAIN-CONTAINING PROTEIN"/>
    <property type="match status" value="1"/>
</dbReference>
<keyword evidence="4" id="KW-1185">Reference proteome</keyword>
<evidence type="ECO:0000313" key="4">
    <source>
        <dbReference type="Proteomes" id="UP000189580"/>
    </source>
</evidence>
<dbReference type="PANTHER" id="PTHR12121">
    <property type="entry name" value="CARBON CATABOLITE REPRESSOR PROTEIN 4"/>
    <property type="match status" value="1"/>
</dbReference>
<protein>
    <recommendedName>
        <fullName evidence="2">Endonuclease/exonuclease/phosphatase domain-containing protein</fullName>
    </recommendedName>
</protein>
<dbReference type="Pfam" id="PF03372">
    <property type="entry name" value="Exo_endo_phos"/>
    <property type="match status" value="1"/>
</dbReference>
<dbReference type="KEGG" id="slb:AWJ20_1493"/>
<dbReference type="SUPFAM" id="SSF56219">
    <property type="entry name" value="DNase I-like"/>
    <property type="match status" value="1"/>
</dbReference>
<dbReference type="CDD" id="cd09083">
    <property type="entry name" value="EEP-1"/>
    <property type="match status" value="1"/>
</dbReference>
<dbReference type="OrthoDB" id="276515at2759"/>
<feature type="region of interest" description="Disordered" evidence="1">
    <location>
        <begin position="19"/>
        <end position="61"/>
    </location>
</feature>
<evidence type="ECO:0000313" key="3">
    <source>
        <dbReference type="EMBL" id="ANB13211.1"/>
    </source>
</evidence>
<dbReference type="EMBL" id="CP014501">
    <property type="protein sequence ID" value="ANB13211.1"/>
    <property type="molecule type" value="Genomic_DNA"/>
</dbReference>
<dbReference type="InterPro" id="IPR050410">
    <property type="entry name" value="CCR4/nocturin_mRNA_transcr"/>
</dbReference>
<evidence type="ECO:0000259" key="2">
    <source>
        <dbReference type="Pfam" id="PF03372"/>
    </source>
</evidence>
<dbReference type="InterPro" id="IPR036691">
    <property type="entry name" value="Endo/exonu/phosph_ase_sf"/>
</dbReference>
<gene>
    <name evidence="3" type="ORF">AWJ20_1493</name>
</gene>
<feature type="domain" description="Endonuclease/exonuclease/phosphatase" evidence="2">
    <location>
        <begin position="112"/>
        <end position="346"/>
    </location>
</feature>
<proteinExistence type="predicted"/>
<dbReference type="Proteomes" id="UP000189580">
    <property type="component" value="Chromosome a"/>
</dbReference>
<dbReference type="InterPro" id="IPR005135">
    <property type="entry name" value="Endo/exonuclease/phosphatase"/>
</dbReference>
<dbReference type="Gene3D" id="3.60.10.10">
    <property type="entry name" value="Endonuclease/exonuclease/phosphatase"/>
    <property type="match status" value="1"/>
</dbReference>
<dbReference type="AlphaFoldDB" id="A0A167DRP3"/>
<name>A0A167DRP3_9ASCO</name>
<evidence type="ECO:0000256" key="1">
    <source>
        <dbReference type="SAM" id="MobiDB-lite"/>
    </source>
</evidence>
<accession>A0A167DRP3</accession>
<reference evidence="3 4" key="1">
    <citation type="submission" date="2016-02" db="EMBL/GenBank/DDBJ databases">
        <title>Complete genome sequence and transcriptome regulation of the pentose utilising yeast Sugiyamaella lignohabitans.</title>
        <authorList>
            <person name="Bellasio M."/>
            <person name="Peymann A."/>
            <person name="Valli M."/>
            <person name="Sipitzky M."/>
            <person name="Graf A."/>
            <person name="Sauer M."/>
            <person name="Marx H."/>
            <person name="Mattanovich D."/>
        </authorList>
    </citation>
    <scope>NUCLEOTIDE SEQUENCE [LARGE SCALE GENOMIC DNA]</scope>
    <source>
        <strain evidence="3 4">CBS 10342</strain>
    </source>
</reference>
<sequence>MGLRPAGAPPQTPLLLLLRSSRSVDGPSRSAKRSTTRVWGGAPAAGGRPPPGDPRHPLHAPHIIYPTVKPADKEERRKGGIRAAAMTRLIEFRIYTHNIRYDNRNPTEGEELWEKRRELVVASIRFHARTNAFVCLQEALHHQLEDIIQGLNGQPSHGNWSYFGVGRDDGKTRGEYAPVLYRTDEWELIDGKTTWLSETPDKPSRGWDAALPRILTWTKFRNKSHGGITHICNTHFDHAGPKAREESAKLIIERIPKYSNNGPTVLVGDFNSTDSDNAYSVVATSLRDTSKVVAPPDRYGHTLTYTGFNESEPCTRIDYVWVTKDVTPISYGVQHNRYRSITYSDHRPVIADVQHKAR</sequence>
<dbReference type="GeneID" id="30033301"/>
<dbReference type="RefSeq" id="XP_018735688.1">
    <property type="nucleotide sequence ID" value="XM_018878378.1"/>
</dbReference>